<accession>A0A9D4QNL8</accession>
<protein>
    <submittedName>
        <fullName evidence="1">Uncharacterized protein</fullName>
    </submittedName>
</protein>
<dbReference type="EMBL" id="JAIWYP010000004">
    <property type="protein sequence ID" value="KAH3837826.1"/>
    <property type="molecule type" value="Genomic_DNA"/>
</dbReference>
<comment type="caution">
    <text evidence="1">The sequence shown here is derived from an EMBL/GenBank/DDBJ whole genome shotgun (WGS) entry which is preliminary data.</text>
</comment>
<gene>
    <name evidence="1" type="ORF">DPMN_111227</name>
</gene>
<evidence type="ECO:0000313" key="1">
    <source>
        <dbReference type="EMBL" id="KAH3837826.1"/>
    </source>
</evidence>
<sequence>MENRLAQRFVPGDVSKPSQLYLSTSIRGNGSAVIKLPLLKLVSFRSLLFISQYETIKSNPV</sequence>
<proteinExistence type="predicted"/>
<dbReference type="AlphaFoldDB" id="A0A9D4QNL8"/>
<reference evidence="1" key="2">
    <citation type="submission" date="2020-11" db="EMBL/GenBank/DDBJ databases">
        <authorList>
            <person name="McCartney M.A."/>
            <person name="Auch B."/>
            <person name="Kono T."/>
            <person name="Mallez S."/>
            <person name="Becker A."/>
            <person name="Gohl D.M."/>
            <person name="Silverstein K.A.T."/>
            <person name="Koren S."/>
            <person name="Bechman K.B."/>
            <person name="Herman A."/>
            <person name="Abrahante J.E."/>
            <person name="Garbe J."/>
        </authorList>
    </citation>
    <scope>NUCLEOTIDE SEQUENCE</scope>
    <source>
        <strain evidence="1">Duluth1</strain>
        <tissue evidence="1">Whole animal</tissue>
    </source>
</reference>
<evidence type="ECO:0000313" key="2">
    <source>
        <dbReference type="Proteomes" id="UP000828390"/>
    </source>
</evidence>
<dbReference type="Proteomes" id="UP000828390">
    <property type="component" value="Unassembled WGS sequence"/>
</dbReference>
<reference evidence="1" key="1">
    <citation type="journal article" date="2019" name="bioRxiv">
        <title>The Genome of the Zebra Mussel, Dreissena polymorpha: A Resource for Invasive Species Research.</title>
        <authorList>
            <person name="McCartney M.A."/>
            <person name="Auch B."/>
            <person name="Kono T."/>
            <person name="Mallez S."/>
            <person name="Zhang Y."/>
            <person name="Obille A."/>
            <person name="Becker A."/>
            <person name="Abrahante J.E."/>
            <person name="Garbe J."/>
            <person name="Badalamenti J.P."/>
            <person name="Herman A."/>
            <person name="Mangelson H."/>
            <person name="Liachko I."/>
            <person name="Sullivan S."/>
            <person name="Sone E.D."/>
            <person name="Koren S."/>
            <person name="Silverstein K.A.T."/>
            <person name="Beckman K.B."/>
            <person name="Gohl D.M."/>
        </authorList>
    </citation>
    <scope>NUCLEOTIDE SEQUENCE</scope>
    <source>
        <strain evidence="1">Duluth1</strain>
        <tissue evidence="1">Whole animal</tissue>
    </source>
</reference>
<organism evidence="1 2">
    <name type="scientific">Dreissena polymorpha</name>
    <name type="common">Zebra mussel</name>
    <name type="synonym">Mytilus polymorpha</name>
    <dbReference type="NCBI Taxonomy" id="45954"/>
    <lineage>
        <taxon>Eukaryota</taxon>
        <taxon>Metazoa</taxon>
        <taxon>Spiralia</taxon>
        <taxon>Lophotrochozoa</taxon>
        <taxon>Mollusca</taxon>
        <taxon>Bivalvia</taxon>
        <taxon>Autobranchia</taxon>
        <taxon>Heteroconchia</taxon>
        <taxon>Euheterodonta</taxon>
        <taxon>Imparidentia</taxon>
        <taxon>Neoheterodontei</taxon>
        <taxon>Myida</taxon>
        <taxon>Dreissenoidea</taxon>
        <taxon>Dreissenidae</taxon>
        <taxon>Dreissena</taxon>
    </lineage>
</organism>
<keyword evidence="2" id="KW-1185">Reference proteome</keyword>
<name>A0A9D4QNL8_DREPO</name>